<dbReference type="InterPro" id="IPR036291">
    <property type="entry name" value="NAD(P)-bd_dom_sf"/>
</dbReference>
<dbReference type="Gene3D" id="3.40.50.720">
    <property type="entry name" value="NAD(P)-binding Rossmann-like Domain"/>
    <property type="match status" value="1"/>
</dbReference>
<dbReference type="InterPro" id="IPR013328">
    <property type="entry name" value="6PGD_dom2"/>
</dbReference>
<evidence type="ECO:0000259" key="2">
    <source>
        <dbReference type="Pfam" id="PF01232"/>
    </source>
</evidence>
<evidence type="ECO:0000313" key="4">
    <source>
        <dbReference type="EMBL" id="MCP8900859.1"/>
    </source>
</evidence>
<evidence type="ECO:0000256" key="1">
    <source>
        <dbReference type="ARBA" id="ARBA00023002"/>
    </source>
</evidence>
<dbReference type="PANTHER" id="PTHR43362">
    <property type="entry name" value="MANNITOL DEHYDROGENASE DSF1-RELATED"/>
    <property type="match status" value="1"/>
</dbReference>
<feature type="domain" description="Mannitol dehydrogenase N-terminal" evidence="2">
    <location>
        <begin position="29"/>
        <end position="275"/>
    </location>
</feature>
<dbReference type="InterPro" id="IPR013118">
    <property type="entry name" value="Mannitol_DH_C"/>
</dbReference>
<dbReference type="PANTHER" id="PTHR43362:SF1">
    <property type="entry name" value="MANNITOL DEHYDROGENASE 2-RELATED"/>
    <property type="match status" value="1"/>
</dbReference>
<name>A0A9X2HZX1_9GAMM</name>
<feature type="domain" description="Mannitol dehydrogenase C-terminal" evidence="3">
    <location>
        <begin position="284"/>
        <end position="473"/>
    </location>
</feature>
<dbReference type="Gene3D" id="1.10.1040.10">
    <property type="entry name" value="N-(1-d-carboxylethyl)-l-norvaline Dehydrogenase, domain 2"/>
    <property type="match status" value="1"/>
</dbReference>
<comment type="caution">
    <text evidence="4">The sequence shown here is derived from an EMBL/GenBank/DDBJ whole genome shotgun (WGS) entry which is preliminary data.</text>
</comment>
<dbReference type="RefSeq" id="WP_253969147.1">
    <property type="nucleotide sequence ID" value="NZ_JAMFTH010000007.1"/>
</dbReference>
<proteinExistence type="predicted"/>
<dbReference type="InterPro" id="IPR013131">
    <property type="entry name" value="Mannitol_DH_N"/>
</dbReference>
<reference evidence="4" key="1">
    <citation type="submission" date="2022-05" db="EMBL/GenBank/DDBJ databases">
        <authorList>
            <person name="Sun H.-N."/>
        </authorList>
    </citation>
    <scope>NUCLEOTIDE SEQUENCE</scope>
    <source>
        <strain evidence="4">HB14</strain>
    </source>
</reference>
<dbReference type="Pfam" id="PF08125">
    <property type="entry name" value="Mannitol_dh_C"/>
    <property type="match status" value="1"/>
</dbReference>
<gene>
    <name evidence="4" type="ORF">M6D89_16235</name>
</gene>
<dbReference type="InterPro" id="IPR000669">
    <property type="entry name" value="Mannitol_DH"/>
</dbReference>
<dbReference type="PRINTS" id="PR00084">
    <property type="entry name" value="MTLDHDRGNASE"/>
</dbReference>
<dbReference type="SUPFAM" id="SSF48179">
    <property type="entry name" value="6-phosphogluconate dehydrogenase C-terminal domain-like"/>
    <property type="match status" value="1"/>
</dbReference>
<dbReference type="Pfam" id="PF01232">
    <property type="entry name" value="Mannitol_dh"/>
    <property type="match status" value="1"/>
</dbReference>
<accession>A0A9X2HZX1</accession>
<dbReference type="InterPro" id="IPR050988">
    <property type="entry name" value="Mannitol_DH/Oxidoreductase"/>
</dbReference>
<evidence type="ECO:0000259" key="3">
    <source>
        <dbReference type="Pfam" id="PF08125"/>
    </source>
</evidence>
<protein>
    <submittedName>
        <fullName evidence="4">Mannitol dehydrogenase family protein</fullName>
    </submittedName>
</protein>
<organism evidence="4 5">
    <name type="scientific">Gilvimarinus xylanilyticus</name>
    <dbReference type="NCBI Taxonomy" id="2944139"/>
    <lineage>
        <taxon>Bacteria</taxon>
        <taxon>Pseudomonadati</taxon>
        <taxon>Pseudomonadota</taxon>
        <taxon>Gammaproteobacteria</taxon>
        <taxon>Cellvibrionales</taxon>
        <taxon>Cellvibrionaceae</taxon>
        <taxon>Gilvimarinus</taxon>
    </lineage>
</organism>
<dbReference type="AlphaFoldDB" id="A0A9X2HZX1"/>
<dbReference type="EMBL" id="JAMFTH010000007">
    <property type="protein sequence ID" value="MCP8900859.1"/>
    <property type="molecule type" value="Genomic_DNA"/>
</dbReference>
<dbReference type="GO" id="GO:0016616">
    <property type="term" value="F:oxidoreductase activity, acting on the CH-OH group of donors, NAD or NADP as acceptor"/>
    <property type="evidence" value="ECO:0007669"/>
    <property type="project" value="TreeGrafter"/>
</dbReference>
<keyword evidence="1" id="KW-0560">Oxidoreductase</keyword>
<keyword evidence="5" id="KW-1185">Reference proteome</keyword>
<dbReference type="InterPro" id="IPR008927">
    <property type="entry name" value="6-PGluconate_DH-like_C_sf"/>
</dbReference>
<reference evidence="4" key="2">
    <citation type="submission" date="2023-01" db="EMBL/GenBank/DDBJ databases">
        <title>Gilvimarinus xylanilyticus HB14 isolated from Caulerpa lentillifera aquaculture base in Hainan, China.</title>
        <authorList>
            <person name="Zhang Y.-J."/>
        </authorList>
    </citation>
    <scope>NUCLEOTIDE SEQUENCE</scope>
    <source>
        <strain evidence="4">HB14</strain>
    </source>
</reference>
<sequence length="490" mass="53678">MQRLNKSNLDKLADTASLPGYDRDAQKAGIVHLGIGAFHRAHQAWYTEALLNKGAQDWQIIGASLRSPTVKNQLAEQDGLYTIVERGPEGEKFQVVGAVKDVLVGPESPATLLEVMSSPDIKIISLTVTEKGYCHDPATGNLNQSHPDIVHDLENPETPKSAIGYIVGALNARRQAGEKSFTVLSCDNLPNNGEVLEKVVLQYADKFDAELAAWIRANTTFPCTMIDRIVPATTDADRGELEGKLGLRDEGMVLAEPFSQWVIEDKFCSQRPAWEDAGALLVDDVHVYEIMKLRLLNGSHSLLAYAGYLAGFDYVSEVMREPVLAELCQVFMDREVGQTVEVPAGFDMEEYKVQLRERFANPGLKHRTWQIAMDGSQKIPQRWLQTLAAQLEGDGNIEYLCLALAAWIRYVSAVDERGQPIDVQDPLADDLKALVEANRGDAAATVAAVLGVKAVFPEAIANSEKVQTTTADWLARISEQGVLAAVKAAL</sequence>
<dbReference type="Proteomes" id="UP001139319">
    <property type="component" value="Unassembled WGS sequence"/>
</dbReference>
<evidence type="ECO:0000313" key="5">
    <source>
        <dbReference type="Proteomes" id="UP001139319"/>
    </source>
</evidence>
<dbReference type="SUPFAM" id="SSF51735">
    <property type="entry name" value="NAD(P)-binding Rossmann-fold domains"/>
    <property type="match status" value="1"/>
</dbReference>